<dbReference type="AlphaFoldDB" id="A0A6G0TJF2"/>
<accession>A0A6G0TJF2</accession>
<protein>
    <submittedName>
        <fullName evidence="1">Uncharacterized protein</fullName>
    </submittedName>
</protein>
<sequence length="309" mass="36164">MVRATCYDILVNNINMEAYRWRFLRCEMRFIKLAIEQNLVLELNFHSITINGLLLILRLDNDFSVILIIPKVEGSFKPCPVLKRVVKENDNAFLIDVDHTYVQSTLNNLNFDTLNIRSTHFKPSLNINKRLIANRFKRIKKLFEILENTSVVVNNMQKKCEIEKNKVIESLIFLMSRFTDCLLSDVLLLIFFEMSSLLFRNDVLDLNFSSSLLENGQSKFLILLSPKILKSLYYKQLLNHIVLQIVVVQKLKCVHLFLLIQQVLIRIQLLIKCFNFEPFSVETSGSHNNFSLFIINDTFFVQNQEPQLP</sequence>
<name>A0A6G0TJF2_APHGL</name>
<gene>
    <name evidence="1" type="ORF">AGLY_008729</name>
</gene>
<evidence type="ECO:0000313" key="2">
    <source>
        <dbReference type="Proteomes" id="UP000475862"/>
    </source>
</evidence>
<evidence type="ECO:0000313" key="1">
    <source>
        <dbReference type="EMBL" id="KAE9533993.1"/>
    </source>
</evidence>
<proteinExistence type="predicted"/>
<keyword evidence="2" id="KW-1185">Reference proteome</keyword>
<organism evidence="1 2">
    <name type="scientific">Aphis glycines</name>
    <name type="common">Soybean aphid</name>
    <dbReference type="NCBI Taxonomy" id="307491"/>
    <lineage>
        <taxon>Eukaryota</taxon>
        <taxon>Metazoa</taxon>
        <taxon>Ecdysozoa</taxon>
        <taxon>Arthropoda</taxon>
        <taxon>Hexapoda</taxon>
        <taxon>Insecta</taxon>
        <taxon>Pterygota</taxon>
        <taxon>Neoptera</taxon>
        <taxon>Paraneoptera</taxon>
        <taxon>Hemiptera</taxon>
        <taxon>Sternorrhyncha</taxon>
        <taxon>Aphidomorpha</taxon>
        <taxon>Aphidoidea</taxon>
        <taxon>Aphididae</taxon>
        <taxon>Aphidini</taxon>
        <taxon>Aphis</taxon>
        <taxon>Aphis</taxon>
    </lineage>
</organism>
<reference evidence="1 2" key="1">
    <citation type="submission" date="2019-08" db="EMBL/GenBank/DDBJ databases">
        <title>The genome of the soybean aphid Biotype 1, its phylome, world population structure and adaptation to the North American continent.</title>
        <authorList>
            <person name="Giordano R."/>
            <person name="Donthu R.K."/>
            <person name="Hernandez A.G."/>
            <person name="Wright C.L."/>
            <person name="Zimin A.V."/>
        </authorList>
    </citation>
    <scope>NUCLEOTIDE SEQUENCE [LARGE SCALE GENOMIC DNA]</scope>
    <source>
        <tissue evidence="1">Whole aphids</tissue>
    </source>
</reference>
<dbReference type="EMBL" id="VYZN01000030">
    <property type="protein sequence ID" value="KAE9533993.1"/>
    <property type="molecule type" value="Genomic_DNA"/>
</dbReference>
<comment type="caution">
    <text evidence="1">The sequence shown here is derived from an EMBL/GenBank/DDBJ whole genome shotgun (WGS) entry which is preliminary data.</text>
</comment>
<dbReference type="Proteomes" id="UP000475862">
    <property type="component" value="Unassembled WGS sequence"/>
</dbReference>